<gene>
    <name evidence="1" type="ORF">SAMN04489730_8359</name>
</gene>
<keyword evidence="2" id="KW-1185">Reference proteome</keyword>
<dbReference type="Proteomes" id="UP000182740">
    <property type="component" value="Unassembled WGS sequence"/>
</dbReference>
<sequence>MILDRVVEGRLPASAGPAGKYRTERWTGTWLAYLHWAADQSVRPEFGDEPDRVEMAVFAGSWSP</sequence>
<protein>
    <submittedName>
        <fullName evidence="1">Uncharacterized protein</fullName>
    </submittedName>
</protein>
<organism evidence="1 2">
    <name type="scientific">Amycolatopsis australiensis</name>
    <dbReference type="NCBI Taxonomy" id="546364"/>
    <lineage>
        <taxon>Bacteria</taxon>
        <taxon>Bacillati</taxon>
        <taxon>Actinomycetota</taxon>
        <taxon>Actinomycetes</taxon>
        <taxon>Pseudonocardiales</taxon>
        <taxon>Pseudonocardiaceae</taxon>
        <taxon>Amycolatopsis</taxon>
    </lineage>
</organism>
<dbReference type="AlphaFoldDB" id="A0A1K1T638"/>
<dbReference type="EMBL" id="FPJG01000006">
    <property type="protein sequence ID" value="SFW92059.1"/>
    <property type="molecule type" value="Genomic_DNA"/>
</dbReference>
<name>A0A1K1T638_9PSEU</name>
<accession>A0A1K1T638</accession>
<evidence type="ECO:0000313" key="1">
    <source>
        <dbReference type="EMBL" id="SFW92059.1"/>
    </source>
</evidence>
<proteinExistence type="predicted"/>
<evidence type="ECO:0000313" key="2">
    <source>
        <dbReference type="Proteomes" id="UP000182740"/>
    </source>
</evidence>
<reference evidence="2" key="1">
    <citation type="submission" date="2016-11" db="EMBL/GenBank/DDBJ databases">
        <authorList>
            <person name="Varghese N."/>
            <person name="Submissions S."/>
        </authorList>
    </citation>
    <scope>NUCLEOTIDE SEQUENCE [LARGE SCALE GENOMIC DNA]</scope>
    <source>
        <strain evidence="2">DSM 44671</strain>
    </source>
</reference>